<dbReference type="KEGG" id="mph:MLP_37660"/>
<evidence type="ECO:0000313" key="1">
    <source>
        <dbReference type="EMBL" id="BAK36780.1"/>
    </source>
</evidence>
<dbReference type="RefSeq" id="WP_013864626.1">
    <property type="nucleotide sequence ID" value="NC_015635.1"/>
</dbReference>
<proteinExistence type="predicted"/>
<dbReference type="HOGENOM" id="CLU_972646_0_0_11"/>
<organism evidence="1 2">
    <name type="scientific">Microlunatus phosphovorus (strain ATCC 700054 / DSM 10555 / JCM 9379 / NBRC 101784 / NCIMB 13414 / VKM Ac-1990 / NM-1)</name>
    <dbReference type="NCBI Taxonomy" id="1032480"/>
    <lineage>
        <taxon>Bacteria</taxon>
        <taxon>Bacillati</taxon>
        <taxon>Actinomycetota</taxon>
        <taxon>Actinomycetes</taxon>
        <taxon>Propionibacteriales</taxon>
        <taxon>Propionibacteriaceae</taxon>
        <taxon>Microlunatus</taxon>
    </lineage>
</organism>
<dbReference type="eggNOG" id="ENOG502ZA10">
    <property type="taxonomic scope" value="Bacteria"/>
</dbReference>
<keyword evidence="2" id="KW-1185">Reference proteome</keyword>
<gene>
    <name evidence="1" type="ordered locus">MLP_37660</name>
</gene>
<accession>F5XPU9</accession>
<reference evidence="1 2" key="1">
    <citation type="submission" date="2011-05" db="EMBL/GenBank/DDBJ databases">
        <title>Whole genome sequence of Microlunatus phosphovorus NM-1.</title>
        <authorList>
            <person name="Hosoyama A."/>
            <person name="Sasaki K."/>
            <person name="Harada T."/>
            <person name="Igarashi R."/>
            <person name="Kawakoshi A."/>
            <person name="Sasagawa M."/>
            <person name="Fukada J."/>
            <person name="Nakamura S."/>
            <person name="Katano Y."/>
            <person name="Hanada S."/>
            <person name="Kamagata Y."/>
            <person name="Nakamura N."/>
            <person name="Yamazaki S."/>
            <person name="Fujita N."/>
        </authorList>
    </citation>
    <scope>NUCLEOTIDE SEQUENCE [LARGE SCALE GENOMIC DNA]</scope>
    <source>
        <strain evidence="2">ATCC 700054 / DSM 10555 / JCM 9379 / NBRC 101784 / NCIMB 13414 / VKM Ac-1990 / NM-1</strain>
    </source>
</reference>
<dbReference type="STRING" id="1032480.MLP_37660"/>
<dbReference type="Proteomes" id="UP000007947">
    <property type="component" value="Chromosome"/>
</dbReference>
<name>F5XPU9_MICPN</name>
<dbReference type="AlphaFoldDB" id="F5XPU9"/>
<sequence length="313" mass="33896">MDTQHDGVTVARSDRRTCLPGGALTMTTTTKTTATDPAGEDYTSGEGLRALLHRLHDAGPGAWEHDPVAAELMTYAAEKYTPLARKHGLDPWEAASAAFDVMRTRAAREADDPWAVVTHAVRITCIAEERGQGLLCSVHQARRPHISCFHDPERLSERENTLSDYHPAFHVTDPHHHDNDEPDADVGEPASVTGAVEDAILLFMLLGWPEGTARPAIEHVCEALARIGSRTGTYEALRRDRHARALLDVPAASWTVLLRVLLGRTTPGYGATGEGRGILLRLLIGEGLPVLLGNDGLVATISHAAPHTRRRGA</sequence>
<protein>
    <submittedName>
        <fullName evidence="1">Uncharacterized protein</fullName>
    </submittedName>
</protein>
<evidence type="ECO:0000313" key="2">
    <source>
        <dbReference type="Proteomes" id="UP000007947"/>
    </source>
</evidence>
<dbReference type="EMBL" id="AP012204">
    <property type="protein sequence ID" value="BAK36780.1"/>
    <property type="molecule type" value="Genomic_DNA"/>
</dbReference>